<accession>A0ABX5R8R6</accession>
<reference evidence="1 2" key="1">
    <citation type="journal article" date="2018" name="Genome Biol. Evol.">
        <title>Partnering With a Pest: Genomes of Hemlock Woolly Adelgid Symbionts Reveal Atypical Nutritional Provisioning Patterns in Dual-Obligate Bacteria.</title>
        <authorList>
            <person name="Weglarz K.M."/>
            <person name="Havill N.P."/>
            <person name="Burke G.R."/>
            <person name="von Dohlen C.D."/>
        </authorList>
    </citation>
    <scope>NUCLEOTIDE SEQUENCE [LARGE SCALE GENOMIC DNA]</scope>
    <source>
        <strain evidence="1 2">HWA_ENA</strain>
    </source>
</reference>
<proteinExistence type="predicted"/>
<evidence type="ECO:0000313" key="1">
    <source>
        <dbReference type="EMBL" id="QAX81904.1"/>
    </source>
</evidence>
<name>A0ABX5R8R6_9PSED</name>
<organism evidence="1 2">
    <name type="scientific">Candidatus Pseudomonas adelgestsugas</name>
    <dbReference type="NCBI Taxonomy" id="1302376"/>
    <lineage>
        <taxon>Bacteria</taxon>
        <taxon>Pseudomonadati</taxon>
        <taxon>Pseudomonadota</taxon>
        <taxon>Gammaproteobacteria</taxon>
        <taxon>Pseudomonadales</taxon>
        <taxon>Pseudomonadaceae</taxon>
        <taxon>Pseudomonas</taxon>
    </lineage>
</organism>
<evidence type="ECO:0000313" key="2">
    <source>
        <dbReference type="Proteomes" id="UP000288953"/>
    </source>
</evidence>
<protein>
    <submittedName>
        <fullName evidence="1">Uncharacterized protein</fullName>
    </submittedName>
</protein>
<sequence>MKCTKAAMVICLQQMPVLLLSPAFIDTSSQFALKLAEL</sequence>
<keyword evidence="2" id="KW-1185">Reference proteome</keyword>
<dbReference type="EMBL" id="CP026512">
    <property type="protein sequence ID" value="QAX81904.1"/>
    <property type="molecule type" value="Genomic_DNA"/>
</dbReference>
<gene>
    <name evidence="1" type="ORF">C3B55_00571</name>
</gene>
<dbReference type="Proteomes" id="UP000288953">
    <property type="component" value="Chromosome"/>
</dbReference>